<dbReference type="Proteomes" id="UP000838756">
    <property type="component" value="Unassembled WGS sequence"/>
</dbReference>
<evidence type="ECO:0000313" key="2">
    <source>
        <dbReference type="EMBL" id="CAH2230528.1"/>
    </source>
</evidence>
<organism evidence="2 3">
    <name type="scientific">Pararge aegeria aegeria</name>
    <dbReference type="NCBI Taxonomy" id="348720"/>
    <lineage>
        <taxon>Eukaryota</taxon>
        <taxon>Metazoa</taxon>
        <taxon>Ecdysozoa</taxon>
        <taxon>Arthropoda</taxon>
        <taxon>Hexapoda</taxon>
        <taxon>Insecta</taxon>
        <taxon>Pterygota</taxon>
        <taxon>Neoptera</taxon>
        <taxon>Endopterygota</taxon>
        <taxon>Lepidoptera</taxon>
        <taxon>Glossata</taxon>
        <taxon>Ditrysia</taxon>
        <taxon>Papilionoidea</taxon>
        <taxon>Nymphalidae</taxon>
        <taxon>Satyrinae</taxon>
        <taxon>Satyrini</taxon>
        <taxon>Parargina</taxon>
        <taxon>Pararge</taxon>
    </lineage>
</organism>
<keyword evidence="1" id="KW-0732">Signal</keyword>
<name>A0A8S4R3J5_9NEOP</name>
<evidence type="ECO:0000256" key="1">
    <source>
        <dbReference type="SAM" id="SignalP"/>
    </source>
</evidence>
<feature type="chain" id="PRO_5035843497" evidence="1">
    <location>
        <begin position="17"/>
        <end position="87"/>
    </location>
</feature>
<feature type="signal peptide" evidence="1">
    <location>
        <begin position="1"/>
        <end position="16"/>
    </location>
</feature>
<accession>A0A8S4R3J5</accession>
<gene>
    <name evidence="2" type="primary">jg8856</name>
    <name evidence="2" type="ORF">PAEG_LOCUS9737</name>
</gene>
<evidence type="ECO:0000313" key="3">
    <source>
        <dbReference type="Proteomes" id="UP000838756"/>
    </source>
</evidence>
<proteinExistence type="predicted"/>
<comment type="caution">
    <text evidence="2">The sequence shown here is derived from an EMBL/GenBank/DDBJ whole genome shotgun (WGS) entry which is preliminary data.</text>
</comment>
<dbReference type="AlphaFoldDB" id="A0A8S4R3J5"/>
<keyword evidence="3" id="KW-1185">Reference proteome</keyword>
<dbReference type="EMBL" id="CAKXAJ010024815">
    <property type="protein sequence ID" value="CAH2230528.1"/>
    <property type="molecule type" value="Genomic_DNA"/>
</dbReference>
<reference evidence="2" key="1">
    <citation type="submission" date="2022-03" db="EMBL/GenBank/DDBJ databases">
        <authorList>
            <person name="Lindestad O."/>
        </authorList>
    </citation>
    <scope>NUCLEOTIDE SEQUENCE</scope>
</reference>
<sequence>MLMSALLCSGLEGVLAGVITSPFGLATTPQLGEPMDVGVPKCWSVGVATPHRTDDIKRVAESRCIEAAQNPGVWSALRYVKQWRSIG</sequence>
<protein>
    <submittedName>
        <fullName evidence="2">Jg8856 protein</fullName>
    </submittedName>
</protein>